<feature type="compositionally biased region" description="Gly residues" evidence="4">
    <location>
        <begin position="238"/>
        <end position="255"/>
    </location>
</feature>
<feature type="non-terminal residue" evidence="6">
    <location>
        <position position="1"/>
    </location>
</feature>
<feature type="compositionally biased region" description="Basic and acidic residues" evidence="4">
    <location>
        <begin position="179"/>
        <end position="199"/>
    </location>
</feature>
<evidence type="ECO:0000256" key="2">
    <source>
        <dbReference type="ARBA" id="ARBA00022771"/>
    </source>
</evidence>
<feature type="non-terminal residue" evidence="6">
    <location>
        <position position="255"/>
    </location>
</feature>
<dbReference type="InterPro" id="IPR036893">
    <property type="entry name" value="SBP_sf"/>
</dbReference>
<organism evidence="6 7">
    <name type="scientific">Tetrabaena socialis</name>
    <dbReference type="NCBI Taxonomy" id="47790"/>
    <lineage>
        <taxon>Eukaryota</taxon>
        <taxon>Viridiplantae</taxon>
        <taxon>Chlorophyta</taxon>
        <taxon>core chlorophytes</taxon>
        <taxon>Chlorophyceae</taxon>
        <taxon>CS clade</taxon>
        <taxon>Chlamydomonadales</taxon>
        <taxon>Tetrabaenaceae</taxon>
        <taxon>Tetrabaena</taxon>
    </lineage>
</organism>
<dbReference type="Gene3D" id="4.10.1100.10">
    <property type="entry name" value="Transcription factor, SBP-box domain"/>
    <property type="match status" value="1"/>
</dbReference>
<feature type="domain" description="SBP-type" evidence="5">
    <location>
        <begin position="1"/>
        <end position="68"/>
    </location>
</feature>
<dbReference type="EMBL" id="PGGS01004137">
    <property type="protein sequence ID" value="PNG99096.1"/>
    <property type="molecule type" value="Genomic_DNA"/>
</dbReference>
<dbReference type="InterPro" id="IPR044817">
    <property type="entry name" value="SBP-like"/>
</dbReference>
<keyword evidence="2" id="KW-0863">Zinc-finger</keyword>
<accession>A0A2J7ZFQ6</accession>
<feature type="region of interest" description="Disordered" evidence="4">
    <location>
        <begin position="68"/>
        <end position="90"/>
    </location>
</feature>
<dbReference type="InterPro" id="IPR004333">
    <property type="entry name" value="SBP_dom"/>
</dbReference>
<keyword evidence="3" id="KW-0862">Zinc</keyword>
<dbReference type="Proteomes" id="UP000236333">
    <property type="component" value="Unassembled WGS sequence"/>
</dbReference>
<gene>
    <name evidence="6" type="ORF">TSOC_015131</name>
</gene>
<proteinExistence type="predicted"/>
<evidence type="ECO:0000256" key="4">
    <source>
        <dbReference type="SAM" id="MobiDB-lite"/>
    </source>
</evidence>
<dbReference type="PANTHER" id="PTHR31251">
    <property type="entry name" value="SQUAMOSA PROMOTER-BINDING-LIKE PROTEIN 4"/>
    <property type="match status" value="1"/>
</dbReference>
<feature type="region of interest" description="Disordered" evidence="4">
    <location>
        <begin position="126"/>
        <end position="255"/>
    </location>
</feature>
<evidence type="ECO:0000259" key="5">
    <source>
        <dbReference type="PROSITE" id="PS51141"/>
    </source>
</evidence>
<dbReference type="GO" id="GO:0008270">
    <property type="term" value="F:zinc ion binding"/>
    <property type="evidence" value="ECO:0007669"/>
    <property type="project" value="UniProtKB-KW"/>
</dbReference>
<reference evidence="6 7" key="1">
    <citation type="journal article" date="2017" name="Mol. Biol. Evol.">
        <title>The 4-celled Tetrabaena socialis nuclear genome reveals the essential components for genetic control of cell number at the origin of multicellularity in the volvocine lineage.</title>
        <authorList>
            <person name="Featherston J."/>
            <person name="Arakaki Y."/>
            <person name="Hanschen E.R."/>
            <person name="Ferris P.J."/>
            <person name="Michod R.E."/>
            <person name="Olson B.J.S.C."/>
            <person name="Nozaki H."/>
            <person name="Durand P.M."/>
        </authorList>
    </citation>
    <scope>NUCLEOTIDE SEQUENCE [LARGE SCALE GENOMIC DNA]</scope>
    <source>
        <strain evidence="6 7">NIES-571</strain>
    </source>
</reference>
<name>A0A2J7ZFQ6_9CHLO</name>
<dbReference type="PANTHER" id="PTHR31251:SF169">
    <property type="entry name" value="SQUAMOSA PROMOTER-BINDING-LIKE PROTEIN 8"/>
    <property type="match status" value="1"/>
</dbReference>
<evidence type="ECO:0000256" key="1">
    <source>
        <dbReference type="ARBA" id="ARBA00022723"/>
    </source>
</evidence>
<dbReference type="SUPFAM" id="SSF103612">
    <property type="entry name" value="SBT domain"/>
    <property type="match status" value="1"/>
</dbReference>
<dbReference type="Pfam" id="PF03110">
    <property type="entry name" value="SBP"/>
    <property type="match status" value="1"/>
</dbReference>
<evidence type="ECO:0000256" key="3">
    <source>
        <dbReference type="ARBA" id="ARBA00022833"/>
    </source>
</evidence>
<keyword evidence="7" id="KW-1185">Reference proteome</keyword>
<evidence type="ECO:0000313" key="7">
    <source>
        <dbReference type="Proteomes" id="UP000236333"/>
    </source>
</evidence>
<protein>
    <submittedName>
        <fullName evidence="6">Squamosa promoter-binding-like protein 7</fullName>
    </submittedName>
</protein>
<dbReference type="GO" id="GO:0003677">
    <property type="term" value="F:DNA binding"/>
    <property type="evidence" value="ECO:0007669"/>
    <property type="project" value="InterPro"/>
</dbReference>
<evidence type="ECO:0000313" key="6">
    <source>
        <dbReference type="EMBL" id="PNG99096.1"/>
    </source>
</evidence>
<feature type="compositionally biased region" description="Low complexity" evidence="4">
    <location>
        <begin position="141"/>
        <end position="151"/>
    </location>
</feature>
<feature type="compositionally biased region" description="Low complexity" evidence="4">
    <location>
        <begin position="217"/>
        <end position="231"/>
    </location>
</feature>
<dbReference type="AlphaFoldDB" id="A0A2J7ZFQ6"/>
<comment type="caution">
    <text evidence="6">The sequence shown here is derived from an EMBL/GenBank/DDBJ whole genome shotgun (WGS) entry which is preliminary data.</text>
</comment>
<sequence>PTPSPPQPYFRRHLVCQTHAILPLVVLEGVEMRFCQQCAKFERLTAFDLSNRSCRLRLSRRMIAKQRAQMAKHAARSEQQPHSQSPEEPLLHPLSLSLGLLQQQSDFPFTTAAAAAGAQQHQLLQRAAQGEGGGRGGGGSEEWLPGSAGSPQGSGSGLDGVSALGSGASGPQPALAVQRSRERERDPEPEAMFKREADRGTASPDVGRPTSGAVQHTSSAAAAATAAAAGGRWDEGSRGGGSGGRASGGGAPPPS</sequence>
<dbReference type="PROSITE" id="PS51141">
    <property type="entry name" value="ZF_SBP"/>
    <property type="match status" value="1"/>
</dbReference>
<dbReference type="OrthoDB" id="514967at2759"/>
<keyword evidence="1" id="KW-0479">Metal-binding</keyword>
<feature type="compositionally biased region" description="Gly residues" evidence="4">
    <location>
        <begin position="130"/>
        <end position="140"/>
    </location>
</feature>
<dbReference type="GO" id="GO:0005634">
    <property type="term" value="C:nucleus"/>
    <property type="evidence" value="ECO:0007669"/>
    <property type="project" value="InterPro"/>
</dbReference>